<keyword evidence="4" id="KW-1185">Reference proteome</keyword>
<protein>
    <recommendedName>
        <fullName evidence="5">Methyltransferase</fullName>
    </recommendedName>
</protein>
<reference evidence="3 4" key="1">
    <citation type="journal article" date="2020" name="ISME J.">
        <title>Uncovering the hidden diversity of litter-decomposition mechanisms in mushroom-forming fungi.</title>
        <authorList>
            <person name="Floudas D."/>
            <person name="Bentzer J."/>
            <person name="Ahren D."/>
            <person name="Johansson T."/>
            <person name="Persson P."/>
            <person name="Tunlid A."/>
        </authorList>
    </citation>
    <scope>NUCLEOTIDE SEQUENCE [LARGE SCALE GENOMIC DNA]</scope>
    <source>
        <strain evidence="3 4">CBS 406.79</strain>
    </source>
</reference>
<feature type="region of interest" description="Disordered" evidence="2">
    <location>
        <begin position="23"/>
        <end position="42"/>
    </location>
</feature>
<dbReference type="InterPro" id="IPR044053">
    <property type="entry name" value="AsaB-like"/>
</dbReference>
<accession>A0A8H5HV01</accession>
<organism evidence="3 4">
    <name type="scientific">Collybiopsis confluens</name>
    <dbReference type="NCBI Taxonomy" id="2823264"/>
    <lineage>
        <taxon>Eukaryota</taxon>
        <taxon>Fungi</taxon>
        <taxon>Dikarya</taxon>
        <taxon>Basidiomycota</taxon>
        <taxon>Agaricomycotina</taxon>
        <taxon>Agaricomycetes</taxon>
        <taxon>Agaricomycetidae</taxon>
        <taxon>Agaricales</taxon>
        <taxon>Marasmiineae</taxon>
        <taxon>Omphalotaceae</taxon>
        <taxon>Collybiopsis</taxon>
    </lineage>
</organism>
<dbReference type="Proteomes" id="UP000518752">
    <property type="component" value="Unassembled WGS sequence"/>
</dbReference>
<evidence type="ECO:0000313" key="4">
    <source>
        <dbReference type="Proteomes" id="UP000518752"/>
    </source>
</evidence>
<dbReference type="OrthoDB" id="412788at2759"/>
<feature type="compositionally biased region" description="Polar residues" evidence="2">
    <location>
        <begin position="32"/>
        <end position="42"/>
    </location>
</feature>
<dbReference type="PANTHER" id="PTHR34598:SF3">
    <property type="entry name" value="OXIDOREDUCTASE AN1597"/>
    <property type="match status" value="1"/>
</dbReference>
<name>A0A8H5HV01_9AGAR</name>
<evidence type="ECO:0008006" key="5">
    <source>
        <dbReference type="Google" id="ProtNLM"/>
    </source>
</evidence>
<evidence type="ECO:0000256" key="2">
    <source>
        <dbReference type="SAM" id="MobiDB-lite"/>
    </source>
</evidence>
<dbReference type="EMBL" id="JAACJN010000019">
    <property type="protein sequence ID" value="KAF5389928.1"/>
    <property type="molecule type" value="Genomic_DNA"/>
</dbReference>
<dbReference type="PANTHER" id="PTHR34598">
    <property type="entry name" value="BLL6449 PROTEIN"/>
    <property type="match status" value="1"/>
</dbReference>
<sequence>MPSTTIDTVAGALFYFSPPADGSEPYNRVTDDPNSTLPESNWSPEKHIVDIENVRGREDAYTLDGAGFQFFNHPVKHKAFTDEDEIKAEYYPESEEIIKGITGASRVVFFDHTVRRRVPGQTDMVGKRQPVQEVHIDQTAPSATARLQLHLPTEAPELLKHRFQIINLWRPISRPALDMPLTLCDYRTVNENNLVAVTRISPGRKGQTYRVKYTSEHRWKYLRGMTPEEFVLIKCYDSTPDQNVAIFTPHTAFKDPSTPEDTPARESIELRAFVFYDD</sequence>
<comment type="similarity">
    <text evidence="1">Belongs to the asaB hydroxylase/desaturase family.</text>
</comment>
<evidence type="ECO:0000313" key="3">
    <source>
        <dbReference type="EMBL" id="KAF5389928.1"/>
    </source>
</evidence>
<comment type="caution">
    <text evidence="3">The sequence shown here is derived from an EMBL/GenBank/DDBJ whole genome shotgun (WGS) entry which is preliminary data.</text>
</comment>
<proteinExistence type="inferred from homology"/>
<gene>
    <name evidence="3" type="ORF">D9757_003640</name>
</gene>
<dbReference type="GO" id="GO:0016491">
    <property type="term" value="F:oxidoreductase activity"/>
    <property type="evidence" value="ECO:0007669"/>
    <property type="project" value="InterPro"/>
</dbReference>
<evidence type="ECO:0000256" key="1">
    <source>
        <dbReference type="ARBA" id="ARBA00023604"/>
    </source>
</evidence>
<dbReference type="AlphaFoldDB" id="A0A8H5HV01"/>
<dbReference type="NCBIfam" id="NF041278">
    <property type="entry name" value="CmcJ_NvfI_EfuI"/>
    <property type="match status" value="1"/>
</dbReference>